<dbReference type="AlphaFoldDB" id="A0A2K8N6V3"/>
<dbReference type="PANTHER" id="PTHR35531">
    <property type="entry name" value="INNER MEMBRANE PROTEIN YBCI-RELATED"/>
    <property type="match status" value="1"/>
</dbReference>
<reference evidence="2" key="1">
    <citation type="submission" date="2017-11" db="EMBL/GenBank/DDBJ databases">
        <title>Complete Genome Sequence of Kyrpidia sp. Strain EA-1, a thermophilic, hydrogen-oxidizing Bacterium, isolated from the Azores.</title>
        <authorList>
            <person name="Reiner J.E."/>
            <person name="Lapp C.J."/>
            <person name="Bunk B."/>
            <person name="Gescher J."/>
        </authorList>
    </citation>
    <scope>NUCLEOTIDE SEQUENCE [LARGE SCALE GENOMIC DNA]</scope>
    <source>
        <strain evidence="2">EA-1</strain>
    </source>
</reference>
<evidence type="ECO:0000313" key="1">
    <source>
        <dbReference type="EMBL" id="ATY84537.1"/>
    </source>
</evidence>
<dbReference type="InterPro" id="IPR007404">
    <property type="entry name" value="YdjM-like"/>
</dbReference>
<sequence length="180" mass="20039">MHVHQPVLTWPTAAALLGAYFAGPIADVDQPQSYVGQRVWPLAVLLSVVGMRHRRLTHSLLFLATLWAPLRFLPVPDVVRWAVWIGYASHPAIDPLNEEGVELLWPWRFRVKLLPNPLAIPVESFRETVLRRVMAAFSALLFAGYVRPALRQVPFAGPALAAASDGLIRLFPASIQALIR</sequence>
<accession>A0A2K8N6V3</accession>
<dbReference type="Pfam" id="PF04307">
    <property type="entry name" value="YdjM"/>
    <property type="match status" value="1"/>
</dbReference>
<dbReference type="GO" id="GO:0016787">
    <property type="term" value="F:hydrolase activity"/>
    <property type="evidence" value="ECO:0007669"/>
    <property type="project" value="UniProtKB-KW"/>
</dbReference>
<dbReference type="EMBL" id="CP024955">
    <property type="protein sequence ID" value="ATY84537.1"/>
    <property type="molecule type" value="Genomic_DNA"/>
</dbReference>
<gene>
    <name evidence="1" type="ORF">CVV65_05865</name>
</gene>
<organism evidence="1 2">
    <name type="scientific">Kyrpidia spormannii</name>
    <dbReference type="NCBI Taxonomy" id="2055160"/>
    <lineage>
        <taxon>Bacteria</taxon>
        <taxon>Bacillati</taxon>
        <taxon>Bacillota</taxon>
        <taxon>Bacilli</taxon>
        <taxon>Bacillales</taxon>
        <taxon>Alicyclobacillaceae</taxon>
        <taxon>Kyrpidia</taxon>
    </lineage>
</organism>
<dbReference type="OrthoDB" id="5459053at2"/>
<protein>
    <submittedName>
        <fullName evidence="1">Metal-dependent hydrolase</fullName>
    </submittedName>
</protein>
<dbReference type="KEGG" id="kyr:CVV65_05865"/>
<proteinExistence type="predicted"/>
<keyword evidence="1" id="KW-0378">Hydrolase</keyword>
<keyword evidence="2" id="KW-1185">Reference proteome</keyword>
<dbReference type="Proteomes" id="UP000231932">
    <property type="component" value="Chromosome"/>
</dbReference>
<name>A0A2K8N6V3_9BACL</name>
<dbReference type="PANTHER" id="PTHR35531:SF1">
    <property type="entry name" value="INNER MEMBRANE PROTEIN YBCI-RELATED"/>
    <property type="match status" value="1"/>
</dbReference>
<evidence type="ECO:0000313" key="2">
    <source>
        <dbReference type="Proteomes" id="UP000231932"/>
    </source>
</evidence>